<dbReference type="EMBL" id="CM044705">
    <property type="protein sequence ID" value="KAI5664880.1"/>
    <property type="molecule type" value="Genomic_DNA"/>
</dbReference>
<sequence>MDLLRPPSAQSHPVRPKFAATTSYSGNGTVKIGFTSNYGNNAKADCHGPFTISAALSKSTPAVDKPVHPPPSSSQPAGLRSTGTAPSQPLLRLSPSSLQCEPGYLVPNHPVSDENGALGQGTLTAMEYLTKILSSKVYDVADVSPLQLATKLSQRLGVNVWLKREDLQPVFSFKLRGAYNMMAKLPKEQLERGVICSSAGNHAQGVALSAQRLGCDAVIAMPVTTPEIKWRSVERLGATVILVGDSYDEAQAYAKQRSEDEGRTFIPPFDHPDVIIGQGTVGMEIVRQMKNPVHAIFVPVGGGGLIAGIATYVKRVNPQVKIIGVEPFDANAMALSLHHGQRVLLDQVGGFADGVAVKVVGEETFQLCRELIDGVVLVSRDAICASIKDMFEEKRSILEPAGALALAGAEAYCKYYGMKGENVVAITSGANMNFDRLRLVTELADVGRQREAVLATFLPEERGSFKRFCELVGPMNITEFKYRYNPGKEKALVLYSVGLHTKAELEAMVDRMESSHLQTINLTDNDLVKDHLRHLMGGRSGVQNEVLCRFVFPERPGALMKFLDAFSPCWNISLFHYRGQGESGANVLVGIQVSQTEMNEFQHRANSLGYEYTVEGNNQAFQLLMQ</sequence>
<protein>
    <submittedName>
        <fullName evidence="1">Uncharacterized protein</fullName>
    </submittedName>
</protein>
<keyword evidence="2" id="KW-1185">Reference proteome</keyword>
<gene>
    <name evidence="1" type="ORF">M9H77_24203</name>
</gene>
<evidence type="ECO:0000313" key="2">
    <source>
        <dbReference type="Proteomes" id="UP001060085"/>
    </source>
</evidence>
<reference evidence="2" key="1">
    <citation type="journal article" date="2023" name="Nat. Plants">
        <title>Single-cell RNA sequencing provides a high-resolution roadmap for understanding the multicellular compartmentation of specialized metabolism.</title>
        <authorList>
            <person name="Sun S."/>
            <person name="Shen X."/>
            <person name="Li Y."/>
            <person name="Li Y."/>
            <person name="Wang S."/>
            <person name="Li R."/>
            <person name="Zhang H."/>
            <person name="Shen G."/>
            <person name="Guo B."/>
            <person name="Wei J."/>
            <person name="Xu J."/>
            <person name="St-Pierre B."/>
            <person name="Chen S."/>
            <person name="Sun C."/>
        </authorList>
    </citation>
    <scope>NUCLEOTIDE SEQUENCE [LARGE SCALE GENOMIC DNA]</scope>
</reference>
<proteinExistence type="predicted"/>
<evidence type="ECO:0000313" key="1">
    <source>
        <dbReference type="EMBL" id="KAI5664880.1"/>
    </source>
</evidence>
<name>A0ACC0AX75_CATRO</name>
<comment type="caution">
    <text evidence="1">The sequence shown here is derived from an EMBL/GenBank/DDBJ whole genome shotgun (WGS) entry which is preliminary data.</text>
</comment>
<dbReference type="Proteomes" id="UP001060085">
    <property type="component" value="Linkage Group LG05"/>
</dbReference>
<organism evidence="1 2">
    <name type="scientific">Catharanthus roseus</name>
    <name type="common">Madagascar periwinkle</name>
    <name type="synonym">Vinca rosea</name>
    <dbReference type="NCBI Taxonomy" id="4058"/>
    <lineage>
        <taxon>Eukaryota</taxon>
        <taxon>Viridiplantae</taxon>
        <taxon>Streptophyta</taxon>
        <taxon>Embryophyta</taxon>
        <taxon>Tracheophyta</taxon>
        <taxon>Spermatophyta</taxon>
        <taxon>Magnoliopsida</taxon>
        <taxon>eudicotyledons</taxon>
        <taxon>Gunneridae</taxon>
        <taxon>Pentapetalae</taxon>
        <taxon>asterids</taxon>
        <taxon>lamiids</taxon>
        <taxon>Gentianales</taxon>
        <taxon>Apocynaceae</taxon>
        <taxon>Rauvolfioideae</taxon>
        <taxon>Vinceae</taxon>
        <taxon>Catharanthinae</taxon>
        <taxon>Catharanthus</taxon>
    </lineage>
</organism>
<accession>A0ACC0AX75</accession>